<organism evidence="2">
    <name type="scientific">Dichomitus squalens</name>
    <dbReference type="NCBI Taxonomy" id="114155"/>
    <lineage>
        <taxon>Eukaryota</taxon>
        <taxon>Fungi</taxon>
        <taxon>Dikarya</taxon>
        <taxon>Basidiomycota</taxon>
        <taxon>Agaricomycotina</taxon>
        <taxon>Agaricomycetes</taxon>
        <taxon>Polyporales</taxon>
        <taxon>Polyporaceae</taxon>
        <taxon>Dichomitus</taxon>
    </lineage>
</organism>
<dbReference type="OrthoDB" id="2526979at2759"/>
<evidence type="ECO:0000256" key="1">
    <source>
        <dbReference type="SAM" id="MobiDB-lite"/>
    </source>
</evidence>
<feature type="region of interest" description="Disordered" evidence="1">
    <location>
        <begin position="164"/>
        <end position="272"/>
    </location>
</feature>
<gene>
    <name evidence="2" type="ORF">BD311DRAFT_788390</name>
</gene>
<evidence type="ECO:0000313" key="2">
    <source>
        <dbReference type="EMBL" id="TBU28591.1"/>
    </source>
</evidence>
<name>A0A4Q9MQR3_9APHY</name>
<protein>
    <submittedName>
        <fullName evidence="2">Uncharacterized protein</fullName>
    </submittedName>
</protein>
<proteinExistence type="predicted"/>
<dbReference type="AlphaFoldDB" id="A0A4Q9MQR3"/>
<accession>A0A4Q9MQR3</accession>
<dbReference type="EMBL" id="ML143420">
    <property type="protein sequence ID" value="TBU28591.1"/>
    <property type="molecule type" value="Genomic_DNA"/>
</dbReference>
<feature type="region of interest" description="Disordered" evidence="1">
    <location>
        <begin position="108"/>
        <end position="133"/>
    </location>
</feature>
<dbReference type="Proteomes" id="UP000292957">
    <property type="component" value="Unassembled WGS sequence"/>
</dbReference>
<sequence>MSTVICEPPQTAFSTSAYKNQRRRLHLSFGSTSESSSKSTLLSIVTPEYPPILSRNGDSMASTPGVRAHAHPSSTRVNTAGTPDVIHHDRPRQHNVGERTEVPFPLRASGHTRTQSTSAVGEPSAVLGSSSARHSRARAASSATIGFWPRSRARLPSILTSVLTQSKAPVQPRESANDPELVGSFTPTSSPRPRLRSLLAGAPPAEFSGAPTPSRFVPSQPTPQPRSLSTPRSHSLAHRPRRRSDAPLSSLSMHRRAVEASPIDPPASPDLPSICRTPSSYSGSEYFPTAPSSAGPPTPVHAVTTLPVRESRKSESSLHPVLENLENTSMFRVQTACSTCGKRGSNFPCCPKCGEMWCSRPCRLQNGNGKRHICAKNGA</sequence>
<reference evidence="2" key="1">
    <citation type="submission" date="2019-01" db="EMBL/GenBank/DDBJ databases">
        <title>Draft genome sequences of three monokaryotic isolates of the white-rot basidiomycete fungus Dichomitus squalens.</title>
        <authorList>
            <consortium name="DOE Joint Genome Institute"/>
            <person name="Lopez S.C."/>
            <person name="Andreopoulos B."/>
            <person name="Pangilinan J."/>
            <person name="Lipzen A."/>
            <person name="Riley R."/>
            <person name="Ahrendt S."/>
            <person name="Ng V."/>
            <person name="Barry K."/>
            <person name="Daum C."/>
            <person name="Grigoriev I.V."/>
            <person name="Hilden K.S."/>
            <person name="Makela M.R."/>
            <person name="de Vries R.P."/>
        </authorList>
    </citation>
    <scope>NUCLEOTIDE SEQUENCE [LARGE SCALE GENOMIC DNA]</scope>
    <source>
        <strain evidence="2">OM18370.1</strain>
    </source>
</reference>
<feature type="region of interest" description="Disordered" evidence="1">
    <location>
        <begin position="55"/>
        <end position="90"/>
    </location>
</feature>
<feature type="compositionally biased region" description="Polar residues" evidence="1">
    <location>
        <begin position="72"/>
        <end position="81"/>
    </location>
</feature>